<dbReference type="Proteomes" id="UP000295293">
    <property type="component" value="Unassembled WGS sequence"/>
</dbReference>
<evidence type="ECO:0000313" key="2">
    <source>
        <dbReference type="EMBL" id="TDR47787.1"/>
    </source>
</evidence>
<gene>
    <name evidence="2" type="ORF">DFR29_102449</name>
</gene>
<organism evidence="2 3">
    <name type="scientific">Tahibacter aquaticus</name>
    <dbReference type="NCBI Taxonomy" id="520092"/>
    <lineage>
        <taxon>Bacteria</taxon>
        <taxon>Pseudomonadati</taxon>
        <taxon>Pseudomonadota</taxon>
        <taxon>Gammaproteobacteria</taxon>
        <taxon>Lysobacterales</taxon>
        <taxon>Rhodanobacteraceae</taxon>
        <taxon>Tahibacter</taxon>
    </lineage>
</organism>
<comment type="caution">
    <text evidence="2">The sequence shown here is derived from an EMBL/GenBank/DDBJ whole genome shotgun (WGS) entry which is preliminary data.</text>
</comment>
<keyword evidence="1" id="KW-0732">Signal</keyword>
<keyword evidence="3" id="KW-1185">Reference proteome</keyword>
<dbReference type="RefSeq" id="WP_133817495.1">
    <property type="nucleotide sequence ID" value="NZ_SNZH01000002.1"/>
</dbReference>
<accession>A0A4R6Z7L2</accession>
<evidence type="ECO:0000256" key="1">
    <source>
        <dbReference type="SAM" id="SignalP"/>
    </source>
</evidence>
<reference evidence="2 3" key="1">
    <citation type="submission" date="2019-03" db="EMBL/GenBank/DDBJ databases">
        <title>Genomic Encyclopedia of Type Strains, Phase IV (KMG-IV): sequencing the most valuable type-strain genomes for metagenomic binning, comparative biology and taxonomic classification.</title>
        <authorList>
            <person name="Goeker M."/>
        </authorList>
    </citation>
    <scope>NUCLEOTIDE SEQUENCE [LARGE SCALE GENOMIC DNA]</scope>
    <source>
        <strain evidence="2 3">DSM 21667</strain>
    </source>
</reference>
<name>A0A4R6Z7L2_9GAMM</name>
<protein>
    <recommendedName>
        <fullName evidence="4">DUF695 domain-containing protein</fullName>
    </recommendedName>
</protein>
<dbReference type="PROSITE" id="PS51257">
    <property type="entry name" value="PROKAR_LIPOPROTEIN"/>
    <property type="match status" value="1"/>
</dbReference>
<sequence>MKRLLLAVLVLLAACTPAPAPPAAAGEKSAAAPLVDPARGGMRKGTWLHAEAMKDGMPIAWDFREGYTAAAPRPLPRLIVVSLGHEDNFDGSISPAVQAAQDAQEKTLHEGLKARAELVAVLDWRQQHDWFFYSAADVTREEVETIFGNKGLVSLQVSLEDDPELQFYHTLMQRVHAQK</sequence>
<feature type="signal peptide" evidence="1">
    <location>
        <begin position="1"/>
        <end position="20"/>
    </location>
</feature>
<dbReference type="AlphaFoldDB" id="A0A4R6Z7L2"/>
<dbReference type="EMBL" id="SNZH01000002">
    <property type="protein sequence ID" value="TDR47787.1"/>
    <property type="molecule type" value="Genomic_DNA"/>
</dbReference>
<feature type="chain" id="PRO_5020978235" description="DUF695 domain-containing protein" evidence="1">
    <location>
        <begin position="21"/>
        <end position="179"/>
    </location>
</feature>
<evidence type="ECO:0000313" key="3">
    <source>
        <dbReference type="Proteomes" id="UP000295293"/>
    </source>
</evidence>
<evidence type="ECO:0008006" key="4">
    <source>
        <dbReference type="Google" id="ProtNLM"/>
    </source>
</evidence>
<proteinExistence type="predicted"/>